<accession>A0ACB5TG72</accession>
<evidence type="ECO:0000313" key="1">
    <source>
        <dbReference type="EMBL" id="GME87759.1"/>
    </source>
</evidence>
<comment type="caution">
    <text evidence="1">The sequence shown here is derived from an EMBL/GenBank/DDBJ whole genome shotgun (WGS) entry which is preliminary data.</text>
</comment>
<evidence type="ECO:0000313" key="2">
    <source>
        <dbReference type="Proteomes" id="UP001165101"/>
    </source>
</evidence>
<dbReference type="EMBL" id="BSXV01000152">
    <property type="protein sequence ID" value="GME87759.1"/>
    <property type="molecule type" value="Genomic_DNA"/>
</dbReference>
<proteinExistence type="predicted"/>
<dbReference type="Proteomes" id="UP001165101">
    <property type="component" value="Unassembled WGS sequence"/>
</dbReference>
<gene>
    <name evidence="1" type="ORF">Cboi01_000054200</name>
</gene>
<organism evidence="1 2">
    <name type="scientific">Candida boidinii</name>
    <name type="common">Yeast</name>
    <dbReference type="NCBI Taxonomy" id="5477"/>
    <lineage>
        <taxon>Eukaryota</taxon>
        <taxon>Fungi</taxon>
        <taxon>Dikarya</taxon>
        <taxon>Ascomycota</taxon>
        <taxon>Saccharomycotina</taxon>
        <taxon>Pichiomycetes</taxon>
        <taxon>Pichiales</taxon>
        <taxon>Pichiaceae</taxon>
        <taxon>Ogataea</taxon>
        <taxon>Ogataea/Candida clade</taxon>
    </lineage>
</organism>
<reference evidence="1" key="1">
    <citation type="submission" date="2023-04" db="EMBL/GenBank/DDBJ databases">
        <title>Candida boidinii NBRC 1967.</title>
        <authorList>
            <person name="Ichikawa N."/>
            <person name="Sato H."/>
            <person name="Tonouchi N."/>
        </authorList>
    </citation>
    <scope>NUCLEOTIDE SEQUENCE</scope>
    <source>
        <strain evidence="1">NBRC 1967</strain>
    </source>
</reference>
<sequence>MSNKLLEERLKAHSNAFSGLLSLIPAKYYYDEDTENQWQKKKQSKEELKSNKRKKLDPTLTKDTTAKEILESRSKNAQPVRLPGARINNTNNGDNEDEEEDKEEGGEEGEEEDEDNDSTPYGSEESESGNDSDDSDDNEVDADEADDENFIKSDEDEITLEVDEDNKSITKEEQLKVKEEENKIKQQRLQNNKNGNSKDKQVLTDEQKREKQENLRKLREKLATKIQSMKEKRKAPGTNVPGAARSRAEILEERKKREEIRKQQPKRKREDDDDNDDDEEESDSDIESEDEKESLGKNVMFGNIEFNDGERVNSDLSGVRKTGKRKGPSNNDIKAHLKKLEKEKEKLKGLSKEEQDIFEEKKKWNRALSNIQGIKVKDNEVLLKKALKRKESKKFKSEREWKDRKQMVADTIKAKQDRREENLRIRRENKGKPRSQQQNQIRAPFKGKKNKRAGFEGRIKSSAGNNNKTGGKPTGGKPAGKAGGRSGGRPAKR</sequence>
<protein>
    <submittedName>
        <fullName evidence="1">Unnamed protein product</fullName>
    </submittedName>
</protein>
<keyword evidence="2" id="KW-1185">Reference proteome</keyword>
<name>A0ACB5TG72_CANBO</name>